<name>A0A8X6GPZ1_TRICU</name>
<dbReference type="Proteomes" id="UP000887116">
    <property type="component" value="Unassembled WGS sequence"/>
</dbReference>
<feature type="compositionally biased region" description="Basic and acidic residues" evidence="1">
    <location>
        <begin position="22"/>
        <end position="33"/>
    </location>
</feature>
<accession>A0A8X6GPZ1</accession>
<feature type="compositionally biased region" description="Basic and acidic residues" evidence="1">
    <location>
        <begin position="41"/>
        <end position="53"/>
    </location>
</feature>
<dbReference type="AlphaFoldDB" id="A0A8X6GPZ1"/>
<evidence type="ECO:0000313" key="2">
    <source>
        <dbReference type="EMBL" id="GFR07499.1"/>
    </source>
</evidence>
<evidence type="ECO:0000313" key="3">
    <source>
        <dbReference type="Proteomes" id="UP000887116"/>
    </source>
</evidence>
<proteinExistence type="predicted"/>
<feature type="region of interest" description="Disordered" evidence="1">
    <location>
        <begin position="1"/>
        <end position="91"/>
    </location>
</feature>
<feature type="compositionally biased region" description="Basic and acidic residues" evidence="1">
    <location>
        <begin position="80"/>
        <end position="91"/>
    </location>
</feature>
<dbReference type="OrthoDB" id="10499108at2759"/>
<protein>
    <submittedName>
        <fullName evidence="2">Uncharacterized protein</fullName>
    </submittedName>
</protein>
<keyword evidence="3" id="KW-1185">Reference proteome</keyword>
<gene>
    <name evidence="2" type="ORF">TNCT_459331</name>
</gene>
<dbReference type="EMBL" id="BMAO01006291">
    <property type="protein sequence ID" value="GFR07499.1"/>
    <property type="molecule type" value="Genomic_DNA"/>
</dbReference>
<sequence length="91" mass="10525">MRPRRCRSKEGLTSRGESSTAESRKKLGEEARKTSPYPLRSRAEANKRQDEPGRTCPYSLRSRAGARKDKSLSSQKRSRIKEETRRRDSNE</sequence>
<comment type="caution">
    <text evidence="2">The sequence shown here is derived from an EMBL/GenBank/DDBJ whole genome shotgun (WGS) entry which is preliminary data.</text>
</comment>
<reference evidence="2" key="1">
    <citation type="submission" date="2020-07" db="EMBL/GenBank/DDBJ databases">
        <title>Multicomponent nature underlies the extraordinary mechanical properties of spider dragline silk.</title>
        <authorList>
            <person name="Kono N."/>
            <person name="Nakamura H."/>
            <person name="Mori M."/>
            <person name="Yoshida Y."/>
            <person name="Ohtoshi R."/>
            <person name="Malay A.D."/>
            <person name="Moran D.A.P."/>
            <person name="Tomita M."/>
            <person name="Numata K."/>
            <person name="Arakawa K."/>
        </authorList>
    </citation>
    <scope>NUCLEOTIDE SEQUENCE</scope>
</reference>
<evidence type="ECO:0000256" key="1">
    <source>
        <dbReference type="SAM" id="MobiDB-lite"/>
    </source>
</evidence>
<organism evidence="2 3">
    <name type="scientific">Trichonephila clavata</name>
    <name type="common">Joro spider</name>
    <name type="synonym">Nephila clavata</name>
    <dbReference type="NCBI Taxonomy" id="2740835"/>
    <lineage>
        <taxon>Eukaryota</taxon>
        <taxon>Metazoa</taxon>
        <taxon>Ecdysozoa</taxon>
        <taxon>Arthropoda</taxon>
        <taxon>Chelicerata</taxon>
        <taxon>Arachnida</taxon>
        <taxon>Araneae</taxon>
        <taxon>Araneomorphae</taxon>
        <taxon>Entelegynae</taxon>
        <taxon>Araneoidea</taxon>
        <taxon>Nephilidae</taxon>
        <taxon>Trichonephila</taxon>
    </lineage>
</organism>